<accession>A0A9X2NB14</accession>
<evidence type="ECO:0000256" key="1">
    <source>
        <dbReference type="ARBA" id="ARBA00022679"/>
    </source>
</evidence>
<dbReference type="PANTHER" id="PTHR43877">
    <property type="entry name" value="AMINOALKYLPHOSPHONATE N-ACETYLTRANSFERASE-RELATED-RELATED"/>
    <property type="match status" value="1"/>
</dbReference>
<feature type="domain" description="N-acetyltransferase" evidence="3">
    <location>
        <begin position="4"/>
        <end position="146"/>
    </location>
</feature>
<keyword evidence="2" id="KW-0012">Acyltransferase</keyword>
<dbReference type="InterPro" id="IPR050832">
    <property type="entry name" value="Bact_Acetyltransf"/>
</dbReference>
<dbReference type="GO" id="GO:0016747">
    <property type="term" value="F:acyltransferase activity, transferring groups other than amino-acyl groups"/>
    <property type="evidence" value="ECO:0007669"/>
    <property type="project" value="InterPro"/>
</dbReference>
<dbReference type="RefSeq" id="WP_257920016.1">
    <property type="nucleotide sequence ID" value="NZ_JAMXQV010000004.1"/>
</dbReference>
<reference evidence="4" key="1">
    <citation type="submission" date="2022-06" db="EMBL/GenBank/DDBJ databases">
        <title>Amycolatopsis iheyaensis sp. nov., a new species of the genus Amycolatopsis isolated from soil in Iheya island, Japan.</title>
        <authorList>
            <person name="Ngamcharungchit C."/>
            <person name="Kanto H."/>
            <person name="Take A."/>
            <person name="Intra B."/>
            <person name="Matsumoto A."/>
            <person name="Panbangred W."/>
            <person name="Inahashi Y."/>
        </authorList>
    </citation>
    <scope>NUCLEOTIDE SEQUENCE</scope>
    <source>
        <strain evidence="4">OK19-0408</strain>
    </source>
</reference>
<sequence length="185" mass="20358">MTDLGIRPASYADLAALVGTLGNRAYFVERYLRQENGLGVLFTAWLGDIPVGVIYLWLEQAEEPEIAACLPSVPLLTHIEVVAPLRSRGIGRTMVGAAEQHLVERGHDRVALAVRTDNRRAARLYRRLGYQDWGHGVAVCYAESVRPGGEVVREPEWCHVFVKELAGDLLCPRSPQTSIGSLGRA</sequence>
<proteinExistence type="predicted"/>
<dbReference type="Proteomes" id="UP001144096">
    <property type="component" value="Unassembled WGS sequence"/>
</dbReference>
<dbReference type="EMBL" id="JAMXQV010000004">
    <property type="protein sequence ID" value="MCR6483394.1"/>
    <property type="molecule type" value="Genomic_DNA"/>
</dbReference>
<dbReference type="InterPro" id="IPR000182">
    <property type="entry name" value="GNAT_dom"/>
</dbReference>
<keyword evidence="5" id="KW-1185">Reference proteome</keyword>
<dbReference type="PROSITE" id="PS51186">
    <property type="entry name" value="GNAT"/>
    <property type="match status" value="1"/>
</dbReference>
<name>A0A9X2NB14_9PSEU</name>
<dbReference type="AlphaFoldDB" id="A0A9X2NB14"/>
<dbReference type="SUPFAM" id="SSF55729">
    <property type="entry name" value="Acyl-CoA N-acyltransferases (Nat)"/>
    <property type="match status" value="1"/>
</dbReference>
<keyword evidence="1" id="KW-0808">Transferase</keyword>
<evidence type="ECO:0000256" key="2">
    <source>
        <dbReference type="ARBA" id="ARBA00023315"/>
    </source>
</evidence>
<dbReference type="Pfam" id="PF00583">
    <property type="entry name" value="Acetyltransf_1"/>
    <property type="match status" value="1"/>
</dbReference>
<evidence type="ECO:0000313" key="4">
    <source>
        <dbReference type="EMBL" id="MCR6483394.1"/>
    </source>
</evidence>
<dbReference type="Gene3D" id="3.40.630.30">
    <property type="match status" value="1"/>
</dbReference>
<dbReference type="CDD" id="cd04301">
    <property type="entry name" value="NAT_SF"/>
    <property type="match status" value="1"/>
</dbReference>
<protein>
    <submittedName>
        <fullName evidence="4">GNAT family N-acetyltransferase</fullName>
    </submittedName>
</protein>
<comment type="caution">
    <text evidence="4">The sequence shown here is derived from an EMBL/GenBank/DDBJ whole genome shotgun (WGS) entry which is preliminary data.</text>
</comment>
<gene>
    <name evidence="4" type="ORF">M8542_11245</name>
</gene>
<evidence type="ECO:0000259" key="3">
    <source>
        <dbReference type="PROSITE" id="PS51186"/>
    </source>
</evidence>
<organism evidence="4 5">
    <name type="scientific">Amycolatopsis iheyensis</name>
    <dbReference type="NCBI Taxonomy" id="2945988"/>
    <lineage>
        <taxon>Bacteria</taxon>
        <taxon>Bacillati</taxon>
        <taxon>Actinomycetota</taxon>
        <taxon>Actinomycetes</taxon>
        <taxon>Pseudonocardiales</taxon>
        <taxon>Pseudonocardiaceae</taxon>
        <taxon>Amycolatopsis</taxon>
    </lineage>
</organism>
<evidence type="ECO:0000313" key="5">
    <source>
        <dbReference type="Proteomes" id="UP001144096"/>
    </source>
</evidence>
<dbReference type="InterPro" id="IPR016181">
    <property type="entry name" value="Acyl_CoA_acyltransferase"/>
</dbReference>